<feature type="domain" description="Bromo" evidence="14">
    <location>
        <begin position="410"/>
        <end position="480"/>
    </location>
</feature>
<feature type="compositionally biased region" description="Polar residues" evidence="13">
    <location>
        <begin position="1033"/>
        <end position="1058"/>
    </location>
</feature>
<dbReference type="Gene3D" id="1.20.920.10">
    <property type="entry name" value="Bromodomain-like"/>
    <property type="match status" value="1"/>
</dbReference>
<evidence type="ECO:0000256" key="13">
    <source>
        <dbReference type="SAM" id="MobiDB-lite"/>
    </source>
</evidence>
<dbReference type="SMART" id="SM00297">
    <property type="entry name" value="BROMO"/>
    <property type="match status" value="1"/>
</dbReference>
<proteinExistence type="inferred from homology"/>
<keyword evidence="9 11" id="KW-0103">Bromodomain</keyword>
<dbReference type="PANTHER" id="PTHR47092:SF1">
    <property type="entry name" value="CHROMATIN REMODELING REGULATOR CECR2"/>
    <property type="match status" value="1"/>
</dbReference>
<feature type="compositionally biased region" description="Polar residues" evidence="13">
    <location>
        <begin position="575"/>
        <end position="586"/>
    </location>
</feature>
<keyword evidence="5" id="KW-0964">Secreted</keyword>
<dbReference type="Pfam" id="PF00439">
    <property type="entry name" value="Bromodomain"/>
    <property type="match status" value="1"/>
</dbReference>
<comment type="similarity">
    <text evidence="3">Belongs to the metallo-dependent hydrolases superfamily. Adenosine and AMP deaminases family. ADGF subfamily.</text>
</comment>
<dbReference type="InterPro" id="IPR036427">
    <property type="entry name" value="Bromodomain-like_sf"/>
</dbReference>
<feature type="compositionally biased region" description="Low complexity" evidence="13">
    <location>
        <begin position="1342"/>
        <end position="1356"/>
    </location>
</feature>
<evidence type="ECO:0000256" key="6">
    <source>
        <dbReference type="ARBA" id="ARBA00022723"/>
    </source>
</evidence>
<dbReference type="InterPro" id="IPR006331">
    <property type="entry name" value="ADGF"/>
</dbReference>
<evidence type="ECO:0000256" key="4">
    <source>
        <dbReference type="ARBA" id="ARBA00012784"/>
    </source>
</evidence>
<feature type="compositionally biased region" description="Polar residues" evidence="13">
    <location>
        <begin position="1182"/>
        <end position="1191"/>
    </location>
</feature>
<organism evidence="15 16">
    <name type="scientific">Electrophorus voltai</name>
    <dbReference type="NCBI Taxonomy" id="2609070"/>
    <lineage>
        <taxon>Eukaryota</taxon>
        <taxon>Metazoa</taxon>
        <taxon>Chordata</taxon>
        <taxon>Craniata</taxon>
        <taxon>Vertebrata</taxon>
        <taxon>Euteleostomi</taxon>
        <taxon>Actinopterygii</taxon>
        <taxon>Neopterygii</taxon>
        <taxon>Teleostei</taxon>
        <taxon>Ostariophysi</taxon>
        <taxon>Gymnotiformes</taxon>
        <taxon>Gymnotoidei</taxon>
        <taxon>Gymnotidae</taxon>
        <taxon>Electrophorus</taxon>
    </lineage>
</organism>
<feature type="compositionally biased region" description="Polar residues" evidence="13">
    <location>
        <begin position="931"/>
        <end position="940"/>
    </location>
</feature>
<dbReference type="EC" id="3.5.4.4" evidence="4"/>
<feature type="compositionally biased region" description="Polar residues" evidence="13">
    <location>
        <begin position="984"/>
        <end position="1017"/>
    </location>
</feature>
<feature type="coiled-coil region" evidence="12">
    <location>
        <begin position="317"/>
        <end position="361"/>
    </location>
</feature>
<dbReference type="PANTHER" id="PTHR47092">
    <property type="entry name" value="CAT EYE SYNDROME CRITICAL REGION PROTEIN 2"/>
    <property type="match status" value="1"/>
</dbReference>
<evidence type="ECO:0000256" key="3">
    <source>
        <dbReference type="ARBA" id="ARBA00006083"/>
    </source>
</evidence>
<keyword evidence="7" id="KW-0732">Signal</keyword>
<evidence type="ECO:0000256" key="1">
    <source>
        <dbReference type="ARBA" id="ARBA00001947"/>
    </source>
</evidence>
<dbReference type="GO" id="GO:0046872">
    <property type="term" value="F:metal ion binding"/>
    <property type="evidence" value="ECO:0007669"/>
    <property type="project" value="UniProtKB-KW"/>
</dbReference>
<feature type="compositionally biased region" description="Polar residues" evidence="13">
    <location>
        <begin position="870"/>
        <end position="883"/>
    </location>
</feature>
<dbReference type="GO" id="GO:0007338">
    <property type="term" value="P:single fertilization"/>
    <property type="evidence" value="ECO:0007669"/>
    <property type="project" value="TreeGrafter"/>
</dbReference>
<evidence type="ECO:0000256" key="11">
    <source>
        <dbReference type="PROSITE-ProRule" id="PRU00035"/>
    </source>
</evidence>
<feature type="compositionally biased region" description="Pro residues" evidence="13">
    <location>
        <begin position="1233"/>
        <end position="1258"/>
    </location>
</feature>
<comment type="caution">
    <text evidence="15">The sequence shown here is derived from an EMBL/GenBank/DDBJ whole genome shotgun (WGS) entry which is preliminary data.</text>
</comment>
<evidence type="ECO:0000256" key="5">
    <source>
        <dbReference type="ARBA" id="ARBA00022525"/>
    </source>
</evidence>
<feature type="compositionally biased region" description="Low complexity" evidence="13">
    <location>
        <begin position="1286"/>
        <end position="1297"/>
    </location>
</feature>
<evidence type="ECO:0000313" key="16">
    <source>
        <dbReference type="Proteomes" id="UP001239994"/>
    </source>
</evidence>
<dbReference type="GO" id="GO:0004000">
    <property type="term" value="F:adenosine deaminase activity"/>
    <property type="evidence" value="ECO:0007669"/>
    <property type="project" value="InterPro"/>
</dbReference>
<feature type="region of interest" description="Disordered" evidence="13">
    <location>
        <begin position="768"/>
        <end position="843"/>
    </location>
</feature>
<dbReference type="PROSITE" id="PS00633">
    <property type="entry name" value="BROMODOMAIN_1"/>
    <property type="match status" value="1"/>
</dbReference>
<dbReference type="CDD" id="cd05509">
    <property type="entry name" value="Bromo_gcn5_like"/>
    <property type="match status" value="1"/>
</dbReference>
<comment type="catalytic activity">
    <reaction evidence="10">
        <text>adenosine + H2O + H(+) = inosine + NH4(+)</text>
        <dbReference type="Rhea" id="RHEA:24408"/>
        <dbReference type="ChEBI" id="CHEBI:15377"/>
        <dbReference type="ChEBI" id="CHEBI:15378"/>
        <dbReference type="ChEBI" id="CHEBI:16335"/>
        <dbReference type="ChEBI" id="CHEBI:17596"/>
        <dbReference type="ChEBI" id="CHEBI:28938"/>
        <dbReference type="EC" id="3.5.4.4"/>
    </reaction>
</comment>
<dbReference type="PROSITE" id="PS50014">
    <property type="entry name" value="BROMODOMAIN_2"/>
    <property type="match status" value="1"/>
</dbReference>
<dbReference type="Pfam" id="PF00962">
    <property type="entry name" value="A_deaminase"/>
    <property type="match status" value="1"/>
</dbReference>
<feature type="compositionally biased region" description="Basic and acidic residues" evidence="13">
    <location>
        <begin position="1145"/>
        <end position="1156"/>
    </location>
</feature>
<dbReference type="EMBL" id="JAROKS010000004">
    <property type="protein sequence ID" value="KAK1804580.1"/>
    <property type="molecule type" value="Genomic_DNA"/>
</dbReference>
<feature type="compositionally biased region" description="Polar residues" evidence="13">
    <location>
        <begin position="1162"/>
        <end position="1174"/>
    </location>
</feature>
<feature type="compositionally biased region" description="Polar residues" evidence="13">
    <location>
        <begin position="768"/>
        <end position="792"/>
    </location>
</feature>
<comment type="cofactor">
    <cofactor evidence="1">
        <name>Zn(2+)</name>
        <dbReference type="ChEBI" id="CHEBI:29105"/>
    </cofactor>
</comment>
<keyword evidence="8" id="KW-0378">Hydrolase</keyword>
<sequence>MSQGCTVSVEEIQSWWEVPAIAHFCSLFRTAFNLPDFEIETCGLILAPTCWHAVLPVCQELEHALLSQDRDFLSDLVCCLLQGCYQRNDITSQAYSGYLDDIISYRWELEEGKPNPLKEGSFEELTVRTQVELLHRLCDYRLDAPDVFDLLKGLDADSLRVEPLGRDGNGARYWYFYGTRMYKEEPVKTKLSELCEVEALTVEEDGEQGVQLGKERERGAWSLVCDTEEQWARLAESIKDKSSPQDRHLYRIITQNFLPEISSMIEHREREQQKKLSNPPVRNSQRLSEKCISRDEDENLKAIYEVDLKQREEDLDRQVLLAEQRREEERLLREEREREELERAKAAEERARRRKQREERAWLLSQGKELPAELLHLEPHSPVHRTRHTKELYDIDDDYAALYKVLEALKAHKDAWPFMEPVDESYAPNYHDIIQTPMDLSTIERKLNEGEYVAKEEFVADVKLMFENCLEYNGEESEYTIMAESLERCFSRALLKHFPSEDGDTDEEFHVSAKDDRERKEKKKGKGSRHSGPESLIRATEQVQKRKVPSSFKGGSSLQENGPKLAPLPPAFHGSSHTQNVLSRSGNDPRAATYHPAQQARSNNFVSLCNTKQLQRPPGLPAPGMYGQRMMMDHRYPYPGQRTLMPGGPGEHTSQRMPHYNMQGPSVNGPHLGPQYRIGPEARHLQPQHQQHSYIGPTHGPSLGPRPMALQSGGLCTPPSEGNMYPPRQHPDGQPMHPMGNNFPRPGVPMHNSYTPYGPHPASYNAWPSTHHQAQQQPGGSMMQEQPMSSQHPYGHGMMRPPHNTGYPPAKGPYRMSAVSSPGPMVPRPPMTPQDSRPHVGSMMDSPEMIALQQLSASSSRRSVGPYQPPQASNASTANAPENQHSRPGGDAAESQVADRVPKGSGLDLAAKHPNEVPNGPPRLVPAEQSEPPNRVQQSPIDPEWGRSPPSNTLAELPPGVLSTPKKDLPQLKGDDHGQIILSVPNSSPQATCQNGTQSDSQLQKSRDSSLLSSYNDSAEVPQKAPEEMPRHPSQQMPPTALPQFSQHGLSHLPQSIAHQLLPSPPQQAHQDMYSHNRPAHMSPNTPQQMPLNGPVQGPQAGPVHGMPQTVPQGSQPGAQQPATFTSLPPSHPVSQPLAQPSTADRGDQRPSEPTREPGGSNPDTSAAPTNSSGYYKGQPFSPDSQTQTSRPEIPLPHGQTPASHAHGSESNSVAQYGMGTPAPPHYGQYVGIPPPPSGRLPYPPPQSMSPHHNPYPPYHQQGGTYQYRVGPQHPQAHPSMHAPFQHQQQYYTLQQQNARPGFSAGEWPRPQYPLRHPTMPNSYPTAAGVGVNGRQRENTMSPLGSEGSGGSLMSPSPLPDGPQGSSAESRDGGSPAKQARMEDGSDRPESPKELLDLDSHNAANRRRTSAQPMHHYPYDPRAMHPSMQQGGAPPPHIMPGGPYTRPQHPSGHFAPQHPHPHLMEALQRPQHLSFPPNQTRMAMYTHGQAAGHFHGMMVPQRSMVPEHLFHPSGLSRGSRAPNIAMRALTRSHQPLFVCAWLLWYSTPCHGKPDPRRREALMDVETRRGTGGHVALSEKEKALDEKLYQMKLQDMAGPTFPPAIHFFKAKPLIERSPVFTLLQKMPKGAALHVHDFAMVGVEWLVKNVTYREKCYVCFTDNHSVRFVFSIGQPELQPHCSEWILLKTLREKLNSTELDNSFVHNLTLFTEDPDKAYPNQDTVWQRFEQAFIVANGLVTYAPVFKDYLYEGLRQFYMDNVLYVEIRALLSSTYELDAKRNSKGWSLRACREVVQRFKAQYPDFVGARVIFTVHRGLNSTEAVKAVEEAMSLKKNFPDIMAGFDFVGREDSGRPLWYFREALGLPEEKGTDLPYFFHAGETDSEGTEVDQNVMDALLFNTSRIGHGFAMARHPVVKELARKMDVAVEVCPISNQVLKLVSDLRNHPAAALMAEGYPMVISSDDPALFGAAGLSYDFYQVFMGFGGMKSNLATLKELVLNSVRYSSLSSTMKEKATATLLVRWDKFVSESLLQTHQKTRL</sequence>
<accession>A0AAD8ZTJ9</accession>
<keyword evidence="12" id="KW-0175">Coiled coil</keyword>
<dbReference type="Proteomes" id="UP001239994">
    <property type="component" value="Unassembled WGS sequence"/>
</dbReference>
<feature type="compositionally biased region" description="Basic residues" evidence="13">
    <location>
        <begin position="520"/>
        <end position="529"/>
    </location>
</feature>
<name>A0AAD8ZTJ9_9TELE</name>
<dbReference type="Gene3D" id="3.20.20.140">
    <property type="entry name" value="Metal-dependent hydrolases"/>
    <property type="match status" value="1"/>
</dbReference>
<protein>
    <recommendedName>
        <fullName evidence="4">adenosine deaminase</fullName>
        <ecNumber evidence="4">3.5.4.4</ecNumber>
    </recommendedName>
</protein>
<keyword evidence="6" id="KW-0479">Metal-binding</keyword>
<keyword evidence="16" id="KW-1185">Reference proteome</keyword>
<evidence type="ECO:0000256" key="8">
    <source>
        <dbReference type="ARBA" id="ARBA00022801"/>
    </source>
</evidence>
<feature type="region of interest" description="Disordered" evidence="13">
    <location>
        <begin position="269"/>
        <end position="288"/>
    </location>
</feature>
<dbReference type="GO" id="GO:0090537">
    <property type="term" value="C:CERF complex"/>
    <property type="evidence" value="ECO:0007669"/>
    <property type="project" value="InterPro"/>
</dbReference>
<evidence type="ECO:0000313" key="15">
    <source>
        <dbReference type="EMBL" id="KAK1804580.1"/>
    </source>
</evidence>
<dbReference type="InterPro" id="IPR001365">
    <property type="entry name" value="A_deaminase_dom"/>
</dbReference>
<dbReference type="InterPro" id="IPR029614">
    <property type="entry name" value="CECR2"/>
</dbReference>
<dbReference type="FunFam" id="3.20.20.140:FF:000017">
    <property type="entry name" value="Adenosine deaminase 2"/>
    <property type="match status" value="1"/>
</dbReference>
<evidence type="ECO:0000256" key="10">
    <source>
        <dbReference type="ARBA" id="ARBA00047764"/>
    </source>
</evidence>
<evidence type="ECO:0000256" key="7">
    <source>
        <dbReference type="ARBA" id="ARBA00022729"/>
    </source>
</evidence>
<dbReference type="InterPro" id="IPR013659">
    <property type="entry name" value="A_deaminase_N"/>
</dbReference>
<feature type="compositionally biased region" description="Basic and acidic residues" evidence="13">
    <location>
        <begin position="965"/>
        <end position="978"/>
    </location>
</feature>
<dbReference type="CDD" id="cd01321">
    <property type="entry name" value="ADGF"/>
    <property type="match status" value="1"/>
</dbReference>
<evidence type="ECO:0000259" key="14">
    <source>
        <dbReference type="PROSITE" id="PS50014"/>
    </source>
</evidence>
<evidence type="ECO:0000256" key="12">
    <source>
        <dbReference type="SAM" id="Coils"/>
    </source>
</evidence>
<evidence type="ECO:0000256" key="2">
    <source>
        <dbReference type="ARBA" id="ARBA00004613"/>
    </source>
</evidence>
<dbReference type="NCBIfam" id="TIGR01431">
    <property type="entry name" value="adm_rel"/>
    <property type="match status" value="1"/>
</dbReference>
<dbReference type="InterPro" id="IPR018359">
    <property type="entry name" value="Bromodomain_CS"/>
</dbReference>
<dbReference type="GO" id="GO:0006154">
    <property type="term" value="P:adenosine catabolic process"/>
    <property type="evidence" value="ECO:0007669"/>
    <property type="project" value="InterPro"/>
</dbReference>
<dbReference type="PRINTS" id="PR00503">
    <property type="entry name" value="BROMODOMAIN"/>
</dbReference>
<feature type="compositionally biased region" description="Low complexity" evidence="13">
    <location>
        <begin position="1112"/>
        <end position="1123"/>
    </location>
</feature>
<dbReference type="InterPro" id="IPR032466">
    <property type="entry name" value="Metal_Hydrolase"/>
</dbReference>
<dbReference type="InterPro" id="IPR001487">
    <property type="entry name" value="Bromodomain"/>
</dbReference>
<gene>
    <name evidence="15" type="ORF">P4O66_020572</name>
</gene>
<dbReference type="GO" id="GO:0006338">
    <property type="term" value="P:chromatin remodeling"/>
    <property type="evidence" value="ECO:0007669"/>
    <property type="project" value="InterPro"/>
</dbReference>
<dbReference type="GO" id="GO:0005615">
    <property type="term" value="C:extracellular space"/>
    <property type="evidence" value="ECO:0007669"/>
    <property type="project" value="InterPro"/>
</dbReference>
<feature type="region of interest" description="Disordered" evidence="13">
    <location>
        <begin position="501"/>
        <end position="592"/>
    </location>
</feature>
<comment type="subcellular location">
    <subcellularLocation>
        <location evidence="2">Secreted</location>
    </subcellularLocation>
</comment>
<feature type="compositionally biased region" description="Basic and acidic residues" evidence="13">
    <location>
        <begin position="1380"/>
        <end position="1400"/>
    </location>
</feature>
<dbReference type="SUPFAM" id="SSF51556">
    <property type="entry name" value="Metallo-dependent hydrolases"/>
    <property type="match status" value="1"/>
</dbReference>
<dbReference type="SUPFAM" id="SSF47370">
    <property type="entry name" value="Bromodomain"/>
    <property type="match status" value="1"/>
</dbReference>
<dbReference type="Pfam" id="PF08451">
    <property type="entry name" value="A_deaminase_N"/>
    <property type="match status" value="1"/>
</dbReference>
<reference evidence="15" key="1">
    <citation type="submission" date="2023-03" db="EMBL/GenBank/DDBJ databases">
        <title>Electrophorus voltai genome.</title>
        <authorList>
            <person name="Bian C."/>
        </authorList>
    </citation>
    <scope>NUCLEOTIDE SEQUENCE</scope>
    <source>
        <strain evidence="15">CB-2022</strain>
        <tissue evidence="15">Muscle</tissue>
    </source>
</reference>
<feature type="compositionally biased region" description="Basic and acidic residues" evidence="13">
    <location>
        <begin position="508"/>
        <end position="519"/>
    </location>
</feature>
<feature type="region of interest" description="Disordered" evidence="13">
    <location>
        <begin position="856"/>
        <end position="1435"/>
    </location>
</feature>
<feature type="compositionally biased region" description="Polar residues" evidence="13">
    <location>
        <begin position="1124"/>
        <end position="1143"/>
    </location>
</feature>
<evidence type="ECO:0000256" key="9">
    <source>
        <dbReference type="ARBA" id="ARBA00023117"/>
    </source>
</evidence>